<protein>
    <submittedName>
        <fullName evidence="1">Uncharacterized protein</fullName>
    </submittedName>
</protein>
<keyword evidence="2" id="KW-1185">Reference proteome</keyword>
<accession>A0A7H8TM30</accession>
<organism evidence="1 2">
    <name type="scientific">Streptomyces chartreusis</name>
    <dbReference type="NCBI Taxonomy" id="1969"/>
    <lineage>
        <taxon>Bacteria</taxon>
        <taxon>Bacillati</taxon>
        <taxon>Actinomycetota</taxon>
        <taxon>Actinomycetes</taxon>
        <taxon>Kitasatosporales</taxon>
        <taxon>Streptomycetaceae</taxon>
        <taxon>Streptomyces</taxon>
    </lineage>
</organism>
<name>A0A7H8TM30_STRCX</name>
<dbReference type="AlphaFoldDB" id="A0A7H8TM30"/>
<proteinExistence type="predicted"/>
<gene>
    <name evidence="1" type="ORF">HUT05_48185</name>
</gene>
<sequence>MIALNGELTAPSGTTLDDEVANATRVRAAAGIYARSAPAPGAVAAGLTDPARHLLGLVRHSRAGHAEVEYRVADGLARLR</sequence>
<evidence type="ECO:0000313" key="2">
    <source>
        <dbReference type="Proteomes" id="UP000509418"/>
    </source>
</evidence>
<reference evidence="1 2" key="1">
    <citation type="submission" date="2020-06" db="EMBL/GenBank/DDBJ databases">
        <title>Genome mining for natural products.</title>
        <authorList>
            <person name="Zhang B."/>
            <person name="Shi J."/>
            <person name="Ge H."/>
        </authorList>
    </citation>
    <scope>NUCLEOTIDE SEQUENCE [LARGE SCALE GENOMIC DNA]</scope>
    <source>
        <strain evidence="1 2">NA02069</strain>
    </source>
</reference>
<evidence type="ECO:0000313" key="1">
    <source>
        <dbReference type="EMBL" id="QKZ24444.1"/>
    </source>
</evidence>
<dbReference type="EMBL" id="CP056041">
    <property type="protein sequence ID" value="QKZ24444.1"/>
    <property type="molecule type" value="Genomic_DNA"/>
</dbReference>
<dbReference type="RefSeq" id="WP_176578929.1">
    <property type="nucleotide sequence ID" value="NZ_CBDRGH010000005.1"/>
</dbReference>
<dbReference type="Proteomes" id="UP000509418">
    <property type="component" value="Chromosome"/>
</dbReference>